<dbReference type="InterPro" id="IPR023210">
    <property type="entry name" value="NADP_OxRdtase_dom"/>
</dbReference>
<dbReference type="CDD" id="cd19152">
    <property type="entry name" value="AKR_AKR15A"/>
    <property type="match status" value="1"/>
</dbReference>
<dbReference type="InterPro" id="IPR036812">
    <property type="entry name" value="NAD(P)_OxRdtase_dom_sf"/>
</dbReference>
<dbReference type="Pfam" id="PF00248">
    <property type="entry name" value="Aldo_ket_red"/>
    <property type="match status" value="1"/>
</dbReference>
<name>A0A6I4IRF9_9SPHI</name>
<accession>A0A6I4IRF9</accession>
<proteinExistence type="predicted"/>
<reference evidence="2 3" key="1">
    <citation type="submission" date="2019-12" db="EMBL/GenBank/DDBJ databases">
        <title>Mucilaginibacter sp. HME9299 genome sequencing and assembly.</title>
        <authorList>
            <person name="Kang H."/>
            <person name="Kim H."/>
            <person name="Joh K."/>
        </authorList>
    </citation>
    <scope>NUCLEOTIDE SEQUENCE [LARGE SCALE GENOMIC DNA]</scope>
    <source>
        <strain evidence="2 3">HME9299</strain>
    </source>
</reference>
<dbReference type="EMBL" id="WQLA01000007">
    <property type="protein sequence ID" value="MVN92804.1"/>
    <property type="molecule type" value="Genomic_DNA"/>
</dbReference>
<protein>
    <submittedName>
        <fullName evidence="2">Aldo/keto reductase</fullName>
    </submittedName>
</protein>
<dbReference type="Proteomes" id="UP000434850">
    <property type="component" value="Unassembled WGS sequence"/>
</dbReference>
<sequence>MSTCALPPLIYGTSVLGNLYEATSINHKLEVVKACMQHQNAPVYFDSAGKYGAGLALESLGQSLEHLQVNPNDVVISNKLGWFRKSLTSSAPTFEPGVWKDLKHDAEQKISYHGILACYLQGNMLLGKYKAKMVSVHDPDEYLQAAADVSERKKRYRDIIGAYKALLELKAKGEVASVGIGAKDWRTIARICRDVQLDWVMLANSLTIHSHPREVVEFMEHLRDNNISIINAAVFNGGFVVGADYYNYSSINSKHNSALYQWRSAFFNICSKHNVTPAQAAAAFAFRAPGVNSIALSAGNPGNVHENSMLLGATIAVDFWATLVKAGLIDEQYFKRYLKNN</sequence>
<dbReference type="Gene3D" id="3.20.20.100">
    <property type="entry name" value="NADP-dependent oxidoreductase domain"/>
    <property type="match status" value="1"/>
</dbReference>
<dbReference type="OrthoDB" id="9773828at2"/>
<comment type="caution">
    <text evidence="2">The sequence shown here is derived from an EMBL/GenBank/DDBJ whole genome shotgun (WGS) entry which is preliminary data.</text>
</comment>
<dbReference type="GO" id="GO:0005829">
    <property type="term" value="C:cytosol"/>
    <property type="evidence" value="ECO:0007669"/>
    <property type="project" value="TreeGrafter"/>
</dbReference>
<dbReference type="SUPFAM" id="SSF51430">
    <property type="entry name" value="NAD(P)-linked oxidoreductase"/>
    <property type="match status" value="1"/>
</dbReference>
<evidence type="ECO:0000313" key="2">
    <source>
        <dbReference type="EMBL" id="MVN92804.1"/>
    </source>
</evidence>
<dbReference type="RefSeq" id="WP_157543119.1">
    <property type="nucleotide sequence ID" value="NZ_WQLA01000007.1"/>
</dbReference>
<dbReference type="GO" id="GO:0016491">
    <property type="term" value="F:oxidoreductase activity"/>
    <property type="evidence" value="ECO:0007669"/>
    <property type="project" value="InterPro"/>
</dbReference>
<dbReference type="AlphaFoldDB" id="A0A6I4IRF9"/>
<keyword evidence="3" id="KW-1185">Reference proteome</keyword>
<dbReference type="PANTHER" id="PTHR42686:SF1">
    <property type="entry name" value="GH17980P-RELATED"/>
    <property type="match status" value="1"/>
</dbReference>
<evidence type="ECO:0000313" key="3">
    <source>
        <dbReference type="Proteomes" id="UP000434850"/>
    </source>
</evidence>
<gene>
    <name evidence="2" type="ORF">GO816_16840</name>
</gene>
<dbReference type="InterPro" id="IPR020471">
    <property type="entry name" value="AKR"/>
</dbReference>
<organism evidence="2 3">
    <name type="scientific">Mucilaginibacter aquatilis</name>
    <dbReference type="NCBI Taxonomy" id="1517760"/>
    <lineage>
        <taxon>Bacteria</taxon>
        <taxon>Pseudomonadati</taxon>
        <taxon>Bacteroidota</taxon>
        <taxon>Sphingobacteriia</taxon>
        <taxon>Sphingobacteriales</taxon>
        <taxon>Sphingobacteriaceae</taxon>
        <taxon>Mucilaginibacter</taxon>
    </lineage>
</organism>
<feature type="domain" description="NADP-dependent oxidoreductase" evidence="1">
    <location>
        <begin position="8"/>
        <end position="316"/>
    </location>
</feature>
<dbReference type="PANTHER" id="PTHR42686">
    <property type="entry name" value="GH17980P-RELATED"/>
    <property type="match status" value="1"/>
</dbReference>
<evidence type="ECO:0000259" key="1">
    <source>
        <dbReference type="Pfam" id="PF00248"/>
    </source>
</evidence>